<evidence type="ECO:0000313" key="1">
    <source>
        <dbReference type="EMBL" id="AOO11595.1"/>
    </source>
</evidence>
<evidence type="ECO:0000313" key="4">
    <source>
        <dbReference type="EMBL" id="AOO12761.1"/>
    </source>
</evidence>
<organism evidence="4 6">
    <name type="scientific">Cyanophage S-RIM44</name>
    <dbReference type="NCBI Taxonomy" id="1278485"/>
    <lineage>
        <taxon>Viruses</taxon>
        <taxon>Duplodnaviria</taxon>
        <taxon>Heunggongvirae</taxon>
        <taxon>Uroviricota</taxon>
        <taxon>Caudoviricetes</taxon>
        <taxon>Pantevenvirales</taxon>
        <taxon>Kyanoviridae</taxon>
        <taxon>Vellamovirus</taxon>
        <taxon>Vellamovirus rhodeisland44</taxon>
    </lineage>
</organism>
<accession>A0A1D7SGG2</accession>
<evidence type="ECO:0000313" key="3">
    <source>
        <dbReference type="EMBL" id="AOO12296.1"/>
    </source>
</evidence>
<evidence type="ECO:0000313" key="5">
    <source>
        <dbReference type="Proteomes" id="UP000221709"/>
    </source>
</evidence>
<dbReference type="Proteomes" id="UP000221709">
    <property type="component" value="Segment"/>
</dbReference>
<sequence length="266" mass="30523">MFGSHFYNEIIRKNIVGFGTLFNNISLKKIDPSDNSVLEEEKVPLAYGPKAKFLTRLEQNPDVGRKIAITLPRIYFEMTGIQYDSSRKTSPIQKYRKVQIEDGNEVAEQYVPVPYTLEFQLGIIAKSQDDGLQILEQILPYFQPSFNITLNMIPDMDEKRDVAITLNNVQYDDAWDDGFLERRYITWELSFTAKSYIYGPYDQASVINKAIVYEGINATVPQRTTKVTYTPKALEDYNNDGTIDYQDDQLVVASDDFGFNEGIEIL</sequence>
<dbReference type="EMBL" id="KX349291">
    <property type="protein sequence ID" value="AOO11595.1"/>
    <property type="molecule type" value="Genomic_DNA"/>
</dbReference>
<name>A0A1D7SGG2_9CAUD</name>
<dbReference type="EMBL" id="KX349293">
    <property type="protein sequence ID" value="AOO12060.1"/>
    <property type="molecule type" value="Genomic_DNA"/>
</dbReference>
<dbReference type="EMBL" id="KX349296">
    <property type="protein sequence ID" value="AOO12761.1"/>
    <property type="molecule type" value="Genomic_DNA"/>
</dbReference>
<dbReference type="Proteomes" id="UP000225178">
    <property type="component" value="Segment"/>
</dbReference>
<evidence type="ECO:0000313" key="6">
    <source>
        <dbReference type="Proteomes" id="UP000223571"/>
    </source>
</evidence>
<dbReference type="Pfam" id="PF16724">
    <property type="entry name" value="T4-gp15_tss"/>
    <property type="match status" value="1"/>
</dbReference>
<gene>
    <name evidence="1" type="ORF">ES420910_114</name>
    <name evidence="2" type="ORF">Np200711_114</name>
    <name evidence="3" type="ORF">Np420711_114</name>
    <name evidence="4" type="ORF">Sn130910_114</name>
</gene>
<dbReference type="Proteomes" id="UP000223571">
    <property type="component" value="Segment"/>
</dbReference>
<dbReference type="Proteomes" id="UP000226130">
    <property type="component" value="Segment"/>
</dbReference>
<proteinExistence type="predicted"/>
<evidence type="ECO:0000313" key="2">
    <source>
        <dbReference type="EMBL" id="AOO12060.1"/>
    </source>
</evidence>
<protein>
    <submittedName>
        <fullName evidence="4">Tail assembly protein</fullName>
    </submittedName>
</protein>
<keyword evidence="5" id="KW-1185">Reference proteome</keyword>
<dbReference type="InterPro" id="IPR038553">
    <property type="entry name" value="T4-gp15_tss_sf"/>
</dbReference>
<dbReference type="EMBL" id="KX349294">
    <property type="protein sequence ID" value="AOO12296.1"/>
    <property type="molecule type" value="Genomic_DNA"/>
</dbReference>
<dbReference type="Gene3D" id="3.30.2000.40">
    <property type="entry name" value="Myoviridae tail sheath stabiliser"/>
    <property type="match status" value="1"/>
</dbReference>
<reference evidence="5 6" key="1">
    <citation type="journal article" date="2016" name="Environ. Microbiol.">
        <title>Genomic diversification of marine cyanophages into stable ecotypes.</title>
        <authorList>
            <person name="Marston M.F."/>
            <person name="Martiny J.B."/>
        </authorList>
    </citation>
    <scope>NUCLEOTIDE SEQUENCE [LARGE SCALE GENOMIC DNA]</scope>
    <source>
        <strain evidence="1">ES_42_0910</strain>
        <strain evidence="2">Np_20_0711</strain>
        <strain evidence="3">Np_42_0711</strain>
        <strain evidence="4">Sn_13_0910</strain>
    </source>
</reference>
<dbReference type="InterPro" id="IPR031997">
    <property type="entry name" value="T4-gp15_tss"/>
</dbReference>